<dbReference type="AlphaFoldDB" id="A0A6N2Z4K0"/>
<organism evidence="2">
    <name type="scientific">Collinsella intestinalis</name>
    <dbReference type="NCBI Taxonomy" id="147207"/>
    <lineage>
        <taxon>Bacteria</taxon>
        <taxon>Bacillati</taxon>
        <taxon>Actinomycetota</taxon>
        <taxon>Coriobacteriia</taxon>
        <taxon>Coriobacteriales</taxon>
        <taxon>Coriobacteriaceae</taxon>
        <taxon>Collinsella</taxon>
    </lineage>
</organism>
<sequence>MLGPIQCDLLYRDASAALLVARLDIRSRAVSLPAVKVAFCEEVRELERIIDALDVPFAESVDSWMEWSAMRRRAFLVLCEPEVMPAPDPDELAWAEAIRDTARVVSASASGNGASRAVTAASGSGSGQIGRPTSRRKALKLLGVAFLLLVIAVAVSAGYARWDEEREREEHEAYMASLERLDRSELETAIAANAEINKEFIKAELADSGRADALTEDVEILSIDLEDGELISGFANATCTVRGLESGTVYEVDLGLRDDGVVEYVFGSMAVDEHGAFGKDGDRVG</sequence>
<protein>
    <submittedName>
        <fullName evidence="2">Uncharacterized protein</fullName>
    </submittedName>
</protein>
<keyword evidence="1" id="KW-0472">Membrane</keyword>
<keyword evidence="1" id="KW-1133">Transmembrane helix</keyword>
<accession>A0A6N2Z4K0</accession>
<reference evidence="2" key="1">
    <citation type="submission" date="2019-11" db="EMBL/GenBank/DDBJ databases">
        <authorList>
            <person name="Feng L."/>
        </authorList>
    </citation>
    <scope>NUCLEOTIDE SEQUENCE</scope>
    <source>
        <strain evidence="2">CintestinalisLFYP54</strain>
    </source>
</reference>
<evidence type="ECO:0000313" key="2">
    <source>
        <dbReference type="EMBL" id="VYT74011.1"/>
    </source>
</evidence>
<evidence type="ECO:0000256" key="1">
    <source>
        <dbReference type="SAM" id="Phobius"/>
    </source>
</evidence>
<keyword evidence="1" id="KW-0812">Transmembrane</keyword>
<proteinExistence type="predicted"/>
<dbReference type="EMBL" id="CACRTN010000010">
    <property type="protein sequence ID" value="VYT74011.1"/>
    <property type="molecule type" value="Genomic_DNA"/>
</dbReference>
<name>A0A6N2Z4K0_9ACTN</name>
<gene>
    <name evidence="2" type="ORF">CILFYP54_01414</name>
</gene>
<feature type="transmembrane region" description="Helical" evidence="1">
    <location>
        <begin position="141"/>
        <end position="162"/>
    </location>
</feature>